<evidence type="ECO:0000313" key="3">
    <source>
        <dbReference type="EMBL" id="TYA12249.1"/>
    </source>
</evidence>
<dbReference type="GO" id="GO:0015627">
    <property type="term" value="C:type II protein secretion system complex"/>
    <property type="evidence" value="ECO:0007669"/>
    <property type="project" value="TreeGrafter"/>
</dbReference>
<dbReference type="PANTHER" id="PTHR21180:SF32">
    <property type="entry name" value="ENDONUCLEASE_EXONUCLEASE_PHOSPHATASE FAMILY DOMAIN-CONTAINING PROTEIN 1"/>
    <property type="match status" value="1"/>
</dbReference>
<keyword evidence="2" id="KW-0472">Membrane</keyword>
<dbReference type="Proteomes" id="UP000325218">
    <property type="component" value="Unassembled WGS sequence"/>
</dbReference>
<dbReference type="RefSeq" id="WP_148453789.1">
    <property type="nucleotide sequence ID" value="NZ_VSDO01000003.1"/>
</dbReference>
<feature type="transmembrane region" description="Helical" evidence="2">
    <location>
        <begin position="18"/>
        <end position="40"/>
    </location>
</feature>
<accession>A0A5D0CQK4</accession>
<dbReference type="AlphaFoldDB" id="A0A5D0CQK4"/>
<feature type="transmembrane region" description="Helical" evidence="2">
    <location>
        <begin position="71"/>
        <end position="90"/>
    </location>
</feature>
<keyword evidence="4" id="KW-1185">Reference proteome</keyword>
<dbReference type="EMBL" id="VSDO01000003">
    <property type="protein sequence ID" value="TYA12249.1"/>
    <property type="molecule type" value="Genomic_DNA"/>
</dbReference>
<dbReference type="SUPFAM" id="SSF47781">
    <property type="entry name" value="RuvA domain 2-like"/>
    <property type="match status" value="1"/>
</dbReference>
<organism evidence="3 4">
    <name type="scientific">Paenibacillus faecis</name>
    <dbReference type="NCBI Taxonomy" id="862114"/>
    <lineage>
        <taxon>Bacteria</taxon>
        <taxon>Bacillati</taxon>
        <taxon>Bacillota</taxon>
        <taxon>Bacilli</taxon>
        <taxon>Bacillales</taxon>
        <taxon>Paenibacillaceae</taxon>
        <taxon>Paenibacillus</taxon>
    </lineage>
</organism>
<dbReference type="InterPro" id="IPR010994">
    <property type="entry name" value="RuvA_2-like"/>
</dbReference>
<keyword evidence="2" id="KW-1133">Transmembrane helix</keyword>
<gene>
    <name evidence="3" type="ORF">FRY98_16190</name>
</gene>
<evidence type="ECO:0000256" key="2">
    <source>
        <dbReference type="SAM" id="Phobius"/>
    </source>
</evidence>
<proteinExistence type="predicted"/>
<evidence type="ECO:0000256" key="1">
    <source>
        <dbReference type="SAM" id="MobiDB-lite"/>
    </source>
</evidence>
<feature type="transmembrane region" description="Helical" evidence="2">
    <location>
        <begin position="47"/>
        <end position="65"/>
    </location>
</feature>
<keyword evidence="2" id="KW-0812">Transmembrane</keyword>
<protein>
    <submittedName>
        <fullName evidence="3">Helix-hairpin-helix domain-containing protein</fullName>
    </submittedName>
</protein>
<comment type="caution">
    <text evidence="3">The sequence shown here is derived from an EMBL/GenBank/DDBJ whole genome shotgun (WGS) entry which is preliminary data.</text>
</comment>
<dbReference type="Pfam" id="PF12836">
    <property type="entry name" value="HHH_3"/>
    <property type="match status" value="1"/>
</dbReference>
<feature type="region of interest" description="Disordered" evidence="1">
    <location>
        <begin position="144"/>
        <end position="167"/>
    </location>
</feature>
<dbReference type="GO" id="GO:0015628">
    <property type="term" value="P:protein secretion by the type II secretion system"/>
    <property type="evidence" value="ECO:0007669"/>
    <property type="project" value="TreeGrafter"/>
</dbReference>
<evidence type="ECO:0000313" key="4">
    <source>
        <dbReference type="Proteomes" id="UP000325218"/>
    </source>
</evidence>
<sequence>MAKTYTNRGMSWEIINSWWILLTLAPFGITSFISFLYIGFRVKNQRWRLYGFGYLAWFIAAFTVTAMGMDFGAYMAIVLWVIPVIHAFMVRPAFLIQLDVYMDGQGAREQERIAKLRQEAETRLNAGGGGSGMKRPPQLQIPARESWRDEADGQPVAPPLQDSTPTAGRIDINAATEAELAAIPQIGIILAKKIVTKRQEVGGFESFDHFISVMGITRQPNHAIEPLVMFSQQQLKQAPPISGRKVDF</sequence>
<dbReference type="InterPro" id="IPR051675">
    <property type="entry name" value="Endo/Exo/Phosphatase_dom_1"/>
</dbReference>
<dbReference type="OrthoDB" id="1929550at2"/>
<name>A0A5D0CQK4_9BACL</name>
<reference evidence="3 4" key="1">
    <citation type="submission" date="2019-08" db="EMBL/GenBank/DDBJ databases">
        <title>Genome sequencing of Paenibacillus faecis DSM 23593(T).</title>
        <authorList>
            <person name="Kook J.-K."/>
            <person name="Park S.-N."/>
            <person name="Lim Y.K."/>
        </authorList>
    </citation>
    <scope>NUCLEOTIDE SEQUENCE [LARGE SCALE GENOMIC DNA]</scope>
    <source>
        <strain evidence="3 4">DSM 23593</strain>
    </source>
</reference>
<dbReference type="PANTHER" id="PTHR21180">
    <property type="entry name" value="ENDONUCLEASE/EXONUCLEASE/PHOSPHATASE FAMILY DOMAIN-CONTAINING PROTEIN 1"/>
    <property type="match status" value="1"/>
</dbReference>
<dbReference type="Gene3D" id="1.10.150.320">
    <property type="entry name" value="Photosystem II 12 kDa extrinsic protein"/>
    <property type="match status" value="1"/>
</dbReference>